<dbReference type="InterPro" id="IPR001104">
    <property type="entry name" value="3-oxo-5_a-steroid_4-DH_C"/>
</dbReference>
<feature type="domain" description="3-oxo-5-alpha-steroid 4-dehydrogenase C-terminal" evidence="10">
    <location>
        <begin position="161"/>
        <end position="319"/>
    </location>
</feature>
<name>A0AAD7HZH6_9AGAR</name>
<keyword evidence="5 9" id="KW-1133">Transmembrane helix</keyword>
<dbReference type="Pfam" id="PF02544">
    <property type="entry name" value="Steroid_dh"/>
    <property type="match status" value="1"/>
</dbReference>
<evidence type="ECO:0000256" key="5">
    <source>
        <dbReference type="ARBA" id="ARBA00022989"/>
    </source>
</evidence>
<evidence type="ECO:0000256" key="8">
    <source>
        <dbReference type="ARBA" id="ARBA00023136"/>
    </source>
</evidence>
<evidence type="ECO:0000256" key="6">
    <source>
        <dbReference type="ARBA" id="ARBA00023002"/>
    </source>
</evidence>
<evidence type="ECO:0000256" key="9">
    <source>
        <dbReference type="SAM" id="Phobius"/>
    </source>
</evidence>
<gene>
    <name evidence="11" type="ORF">DFH07DRAFT_848300</name>
</gene>
<evidence type="ECO:0000256" key="3">
    <source>
        <dbReference type="ARBA" id="ARBA00022516"/>
    </source>
</evidence>
<dbReference type="PANTHER" id="PTHR10556">
    <property type="entry name" value="3-OXO-5-ALPHA-STEROID 4-DEHYDROGENASE"/>
    <property type="match status" value="1"/>
</dbReference>
<keyword evidence="3" id="KW-0444">Lipid biosynthesis</keyword>
<protein>
    <submittedName>
        <fullName evidence="11">3-oxo-5-alpha-steroid 4-dehydrogenase-domain-containing protein</fullName>
    </submittedName>
</protein>
<keyword evidence="8 9" id="KW-0472">Membrane</keyword>
<evidence type="ECO:0000313" key="11">
    <source>
        <dbReference type="EMBL" id="KAJ7730884.1"/>
    </source>
</evidence>
<comment type="caution">
    <text evidence="11">The sequence shown here is derived from an EMBL/GenBank/DDBJ whole genome shotgun (WGS) entry which is preliminary data.</text>
</comment>
<comment type="similarity">
    <text evidence="2">Belongs to the steroid 5-alpha reductase family.</text>
</comment>
<dbReference type="EMBL" id="JARJLG010000187">
    <property type="protein sequence ID" value="KAJ7730884.1"/>
    <property type="molecule type" value="Genomic_DNA"/>
</dbReference>
<feature type="transmembrane region" description="Helical" evidence="9">
    <location>
        <begin position="262"/>
        <end position="292"/>
    </location>
</feature>
<comment type="subcellular location">
    <subcellularLocation>
        <location evidence="1">Membrane</location>
        <topology evidence="1">Multi-pass membrane protein</topology>
    </subcellularLocation>
</comment>
<evidence type="ECO:0000256" key="4">
    <source>
        <dbReference type="ARBA" id="ARBA00022692"/>
    </source>
</evidence>
<evidence type="ECO:0000256" key="7">
    <source>
        <dbReference type="ARBA" id="ARBA00023098"/>
    </source>
</evidence>
<keyword evidence="4 9" id="KW-0812">Transmembrane</keyword>
<organism evidence="11 12">
    <name type="scientific">Mycena maculata</name>
    <dbReference type="NCBI Taxonomy" id="230809"/>
    <lineage>
        <taxon>Eukaryota</taxon>
        <taxon>Fungi</taxon>
        <taxon>Dikarya</taxon>
        <taxon>Basidiomycota</taxon>
        <taxon>Agaricomycotina</taxon>
        <taxon>Agaricomycetes</taxon>
        <taxon>Agaricomycetidae</taxon>
        <taxon>Agaricales</taxon>
        <taxon>Marasmiineae</taxon>
        <taxon>Mycenaceae</taxon>
        <taxon>Mycena</taxon>
    </lineage>
</organism>
<reference evidence="11" key="1">
    <citation type="submission" date="2023-03" db="EMBL/GenBank/DDBJ databases">
        <title>Massive genome expansion in bonnet fungi (Mycena s.s.) driven by repeated elements and novel gene families across ecological guilds.</title>
        <authorList>
            <consortium name="Lawrence Berkeley National Laboratory"/>
            <person name="Harder C.B."/>
            <person name="Miyauchi S."/>
            <person name="Viragh M."/>
            <person name="Kuo A."/>
            <person name="Thoen E."/>
            <person name="Andreopoulos B."/>
            <person name="Lu D."/>
            <person name="Skrede I."/>
            <person name="Drula E."/>
            <person name="Henrissat B."/>
            <person name="Morin E."/>
            <person name="Kohler A."/>
            <person name="Barry K."/>
            <person name="LaButti K."/>
            <person name="Morin E."/>
            <person name="Salamov A."/>
            <person name="Lipzen A."/>
            <person name="Mereny Z."/>
            <person name="Hegedus B."/>
            <person name="Baldrian P."/>
            <person name="Stursova M."/>
            <person name="Weitz H."/>
            <person name="Taylor A."/>
            <person name="Grigoriev I.V."/>
            <person name="Nagy L.G."/>
            <person name="Martin F."/>
            <person name="Kauserud H."/>
        </authorList>
    </citation>
    <scope>NUCLEOTIDE SEQUENCE</scope>
    <source>
        <strain evidence="11">CBHHK188m</strain>
    </source>
</reference>
<dbReference type="Proteomes" id="UP001215280">
    <property type="component" value="Unassembled WGS sequence"/>
</dbReference>
<evidence type="ECO:0000259" key="10">
    <source>
        <dbReference type="Pfam" id="PF02544"/>
    </source>
</evidence>
<dbReference type="PROSITE" id="PS50244">
    <property type="entry name" value="S5A_REDUCTASE"/>
    <property type="match status" value="1"/>
</dbReference>
<dbReference type="AlphaFoldDB" id="A0AAD7HZH6"/>
<accession>A0AAD7HZH6</accession>
<evidence type="ECO:0000256" key="2">
    <source>
        <dbReference type="ARBA" id="ARBA00007742"/>
    </source>
</evidence>
<evidence type="ECO:0000313" key="12">
    <source>
        <dbReference type="Proteomes" id="UP001215280"/>
    </source>
</evidence>
<sequence length="319" mass="35053">MASSSTIQVKITAARKKTSLLRSLPLPLTLSFPPSPPPTVRDVKTAIQKAHPSFYTVRQKLSLPDTSKALPDDSAVLFDSAGDAELSVGDLGPQVQWRTVFLVEYAGPLLIHPLVYHLPKLFYGAEIEHSSLQKSVYAMVLLHFIKRELETLFVHRFSHSTMPLFNLFKNSAHYHLLSGVLLAYDVYRPAFSAPAVAGTWRANGTLLTAAWVVWVFAQLSNLSAHLTLRALRPAGTTTRAVPTGYGFSPPFALSTPNYFFELLAWAAVCALSGSPAAGLFFGVSAVQITLWAQKKHAAYKREFGDKYPRGRKVLVPGVF</sequence>
<keyword evidence="7" id="KW-0443">Lipid metabolism</keyword>
<keyword evidence="12" id="KW-1185">Reference proteome</keyword>
<dbReference type="GO" id="GO:0042761">
    <property type="term" value="P:very long-chain fatty acid biosynthetic process"/>
    <property type="evidence" value="ECO:0007669"/>
    <property type="project" value="TreeGrafter"/>
</dbReference>
<evidence type="ECO:0000256" key="1">
    <source>
        <dbReference type="ARBA" id="ARBA00004141"/>
    </source>
</evidence>
<dbReference type="PANTHER" id="PTHR10556:SF28">
    <property type="entry name" value="VERY-LONG-CHAIN ENOYL-COA REDUCTASE"/>
    <property type="match status" value="1"/>
</dbReference>
<dbReference type="InterPro" id="IPR039357">
    <property type="entry name" value="SRD5A/TECR"/>
</dbReference>
<proteinExistence type="inferred from homology"/>
<dbReference type="GO" id="GO:0016627">
    <property type="term" value="F:oxidoreductase activity, acting on the CH-CH group of donors"/>
    <property type="evidence" value="ECO:0007669"/>
    <property type="project" value="InterPro"/>
</dbReference>
<dbReference type="GO" id="GO:0016020">
    <property type="term" value="C:membrane"/>
    <property type="evidence" value="ECO:0007669"/>
    <property type="project" value="UniProtKB-SubCell"/>
</dbReference>
<keyword evidence="6" id="KW-0560">Oxidoreductase</keyword>